<dbReference type="SUPFAM" id="SSF48179">
    <property type="entry name" value="6-phosphogluconate dehydrogenase C-terminal domain-like"/>
    <property type="match status" value="1"/>
</dbReference>
<comment type="similarity">
    <text evidence="1 4 6">Belongs to the pyrroline-5-carboxylate reductase family.</text>
</comment>
<protein>
    <recommendedName>
        <fullName evidence="4 5">Pyrroline-5-carboxylate reductase</fullName>
        <shortName evidence="4">P5C reductase</shortName>
        <shortName evidence="4">P5CR</shortName>
        <ecNumber evidence="4 5">1.5.1.2</ecNumber>
    </recommendedName>
    <alternativeName>
        <fullName evidence="4">PCA reductase</fullName>
    </alternativeName>
</protein>
<feature type="domain" description="Pyrroline-5-carboxylate reductase catalytic N-terminal" evidence="7">
    <location>
        <begin position="1"/>
        <end position="90"/>
    </location>
</feature>
<dbReference type="PANTHER" id="PTHR11645:SF0">
    <property type="entry name" value="PYRROLINE-5-CARBOXYLATE REDUCTASE 3"/>
    <property type="match status" value="1"/>
</dbReference>
<dbReference type="InterPro" id="IPR036291">
    <property type="entry name" value="NAD(P)-bd_dom_sf"/>
</dbReference>
<dbReference type="SUPFAM" id="SSF51735">
    <property type="entry name" value="NAD(P)-binding Rossmann-fold domains"/>
    <property type="match status" value="1"/>
</dbReference>
<keyword evidence="2 4" id="KW-0521">NADP</keyword>
<gene>
    <name evidence="4 9" type="primary">proC</name>
    <name evidence="9" type="ORF">GCM10009846_16520</name>
</gene>
<evidence type="ECO:0000256" key="3">
    <source>
        <dbReference type="ARBA" id="ARBA00023002"/>
    </source>
</evidence>
<dbReference type="Gene3D" id="1.10.3730.10">
    <property type="entry name" value="ProC C-terminal domain-like"/>
    <property type="match status" value="1"/>
</dbReference>
<reference evidence="9 10" key="1">
    <citation type="journal article" date="2019" name="Int. J. Syst. Evol. Microbiol.">
        <title>The Global Catalogue of Microorganisms (GCM) 10K type strain sequencing project: providing services to taxonomists for standard genome sequencing and annotation.</title>
        <authorList>
            <consortium name="The Broad Institute Genomics Platform"/>
            <consortium name="The Broad Institute Genome Sequencing Center for Infectious Disease"/>
            <person name="Wu L."/>
            <person name="Ma J."/>
        </authorList>
    </citation>
    <scope>NUCLEOTIDE SEQUENCE [LARGE SCALE GENOMIC DNA]</scope>
    <source>
        <strain evidence="9 10">JCM 16026</strain>
    </source>
</reference>
<dbReference type="InterPro" id="IPR000304">
    <property type="entry name" value="Pyrroline-COOH_reductase"/>
</dbReference>
<dbReference type="HAMAP" id="MF_01925">
    <property type="entry name" value="P5C_reductase"/>
    <property type="match status" value="1"/>
</dbReference>
<dbReference type="Pfam" id="PF14748">
    <property type="entry name" value="P5CR_dimer"/>
    <property type="match status" value="1"/>
</dbReference>
<evidence type="ECO:0000313" key="9">
    <source>
        <dbReference type="EMBL" id="GAA2173669.1"/>
    </source>
</evidence>
<comment type="catalytic activity">
    <reaction evidence="4">
        <text>L-proline + NAD(+) = (S)-1-pyrroline-5-carboxylate + NADH + 2 H(+)</text>
        <dbReference type="Rhea" id="RHEA:14105"/>
        <dbReference type="ChEBI" id="CHEBI:15378"/>
        <dbReference type="ChEBI" id="CHEBI:17388"/>
        <dbReference type="ChEBI" id="CHEBI:57540"/>
        <dbReference type="ChEBI" id="CHEBI:57945"/>
        <dbReference type="ChEBI" id="CHEBI:60039"/>
        <dbReference type="EC" id="1.5.1.2"/>
    </reaction>
</comment>
<dbReference type="InterPro" id="IPR029036">
    <property type="entry name" value="P5CR_dimer"/>
</dbReference>
<dbReference type="InterPro" id="IPR028939">
    <property type="entry name" value="P5C_Rdtase_cat_N"/>
</dbReference>
<feature type="domain" description="Pyrroline-5-carboxylate reductase dimerisation" evidence="8">
    <location>
        <begin position="153"/>
        <end position="261"/>
    </location>
</feature>
<evidence type="ECO:0000256" key="6">
    <source>
        <dbReference type="RuleBase" id="RU003903"/>
    </source>
</evidence>
<proteinExistence type="inferred from homology"/>
<organism evidence="9 10">
    <name type="scientific">Agrococcus versicolor</name>
    <dbReference type="NCBI Taxonomy" id="501482"/>
    <lineage>
        <taxon>Bacteria</taxon>
        <taxon>Bacillati</taxon>
        <taxon>Actinomycetota</taxon>
        <taxon>Actinomycetes</taxon>
        <taxon>Micrococcales</taxon>
        <taxon>Microbacteriaceae</taxon>
        <taxon>Agrococcus</taxon>
    </lineage>
</organism>
<keyword evidence="3 4" id="KW-0560">Oxidoreductase</keyword>
<keyword evidence="10" id="KW-1185">Reference proteome</keyword>
<keyword evidence="4 6" id="KW-0641">Proline biosynthesis</keyword>
<evidence type="ECO:0000259" key="8">
    <source>
        <dbReference type="Pfam" id="PF14748"/>
    </source>
</evidence>
<dbReference type="PIRSF" id="PIRSF000193">
    <property type="entry name" value="Pyrrol-5-carb_rd"/>
    <property type="match status" value="1"/>
</dbReference>
<dbReference type="PROSITE" id="PS00521">
    <property type="entry name" value="P5CR"/>
    <property type="match status" value="1"/>
</dbReference>
<comment type="subcellular location">
    <subcellularLocation>
        <location evidence="4">Cytoplasm</location>
    </subcellularLocation>
</comment>
<dbReference type="EMBL" id="BAAAQT010000006">
    <property type="protein sequence ID" value="GAA2173669.1"/>
    <property type="molecule type" value="Genomic_DNA"/>
</dbReference>
<dbReference type="PANTHER" id="PTHR11645">
    <property type="entry name" value="PYRROLINE-5-CARBOXYLATE REDUCTASE"/>
    <property type="match status" value="1"/>
</dbReference>
<sequence>MGGAILSGLVADGSAASLAATNRSRAKAEAAAAPGVRSIALEDEPRGNVEAAAAADVVVLGVKPYMVADLLAEIAPALRPGTLVVSLAVGTTCAAMEALLPESIAVARAMPNTPTNVGRGVTGVAGGSRASDEQVALAAAVFGVVGEVLVIDEAQIDALSTISGSGPAYVFLLMEALTGAAERLGFTAEQAATMVQETFAGASALLADARTSEPGIDPAELRRRVTSPKGTTEQAVRVLQEADLGALFDRATAAAAARAAEIAAS</sequence>
<comment type="catalytic activity">
    <reaction evidence="4 6">
        <text>L-proline + NADP(+) = (S)-1-pyrroline-5-carboxylate + NADPH + 2 H(+)</text>
        <dbReference type="Rhea" id="RHEA:14109"/>
        <dbReference type="ChEBI" id="CHEBI:15378"/>
        <dbReference type="ChEBI" id="CHEBI:17388"/>
        <dbReference type="ChEBI" id="CHEBI:57783"/>
        <dbReference type="ChEBI" id="CHEBI:58349"/>
        <dbReference type="ChEBI" id="CHEBI:60039"/>
        <dbReference type="EC" id="1.5.1.2"/>
    </reaction>
</comment>
<name>A0ABN3XQP4_9MICO</name>
<dbReference type="InterPro" id="IPR008927">
    <property type="entry name" value="6-PGluconate_DH-like_C_sf"/>
</dbReference>
<evidence type="ECO:0000256" key="5">
    <source>
        <dbReference type="NCBIfam" id="TIGR00112"/>
    </source>
</evidence>
<dbReference type="Pfam" id="PF03807">
    <property type="entry name" value="F420_oxidored"/>
    <property type="match status" value="1"/>
</dbReference>
<evidence type="ECO:0000313" key="10">
    <source>
        <dbReference type="Proteomes" id="UP001501599"/>
    </source>
</evidence>
<keyword evidence="4" id="KW-0963">Cytoplasm</keyword>
<comment type="caution">
    <text evidence="9">The sequence shown here is derived from an EMBL/GenBank/DDBJ whole genome shotgun (WGS) entry which is preliminary data.</text>
</comment>
<dbReference type="InterPro" id="IPR053790">
    <property type="entry name" value="P5CR-like_CS"/>
</dbReference>
<comment type="pathway">
    <text evidence="4 6">Amino-acid biosynthesis; L-proline biosynthesis; L-proline from L-glutamate 5-semialdehyde: step 1/1.</text>
</comment>
<evidence type="ECO:0000259" key="7">
    <source>
        <dbReference type="Pfam" id="PF03807"/>
    </source>
</evidence>
<dbReference type="Gene3D" id="3.40.50.720">
    <property type="entry name" value="NAD(P)-binding Rossmann-like Domain"/>
    <property type="match status" value="1"/>
</dbReference>
<dbReference type="Proteomes" id="UP001501599">
    <property type="component" value="Unassembled WGS sequence"/>
</dbReference>
<dbReference type="NCBIfam" id="TIGR00112">
    <property type="entry name" value="proC"/>
    <property type="match status" value="1"/>
</dbReference>
<dbReference type="EC" id="1.5.1.2" evidence="4 5"/>
<evidence type="ECO:0000256" key="2">
    <source>
        <dbReference type="ARBA" id="ARBA00022857"/>
    </source>
</evidence>
<evidence type="ECO:0000256" key="1">
    <source>
        <dbReference type="ARBA" id="ARBA00005525"/>
    </source>
</evidence>
<evidence type="ECO:0000256" key="4">
    <source>
        <dbReference type="HAMAP-Rule" id="MF_01925"/>
    </source>
</evidence>
<comment type="function">
    <text evidence="4">Catalyzes the reduction of 1-pyrroline-5-carboxylate (PCA) to L-proline.</text>
</comment>
<accession>A0ABN3XQP4</accession>
<keyword evidence="4 6" id="KW-0028">Amino-acid biosynthesis</keyword>